<dbReference type="AlphaFoldDB" id="A0A1F4XP02"/>
<keyword evidence="2" id="KW-0328">Glycosyltransferase</keyword>
<dbReference type="Proteomes" id="UP000177564">
    <property type="component" value="Unassembled WGS sequence"/>
</dbReference>
<feature type="transmembrane region" description="Helical" evidence="4">
    <location>
        <begin position="379"/>
        <end position="399"/>
    </location>
</feature>
<evidence type="ECO:0000256" key="1">
    <source>
        <dbReference type="ARBA" id="ARBA00006739"/>
    </source>
</evidence>
<keyword evidence="3" id="KW-0808">Transferase</keyword>
<dbReference type="Pfam" id="PF00535">
    <property type="entry name" value="Glycos_transf_2"/>
    <property type="match status" value="1"/>
</dbReference>
<evidence type="ECO:0000259" key="5">
    <source>
        <dbReference type="Pfam" id="PF00535"/>
    </source>
</evidence>
<dbReference type="PANTHER" id="PTHR43630">
    <property type="entry name" value="POLY-BETA-1,6-N-ACETYL-D-GLUCOSAMINE SYNTHASE"/>
    <property type="match status" value="1"/>
</dbReference>
<dbReference type="SUPFAM" id="SSF53448">
    <property type="entry name" value="Nucleotide-diphospho-sugar transferases"/>
    <property type="match status" value="1"/>
</dbReference>
<evidence type="ECO:0000256" key="2">
    <source>
        <dbReference type="ARBA" id="ARBA00022676"/>
    </source>
</evidence>
<comment type="similarity">
    <text evidence="1">Belongs to the glycosyltransferase 2 family.</text>
</comment>
<dbReference type="GO" id="GO:0016757">
    <property type="term" value="F:glycosyltransferase activity"/>
    <property type="evidence" value="ECO:0007669"/>
    <property type="project" value="UniProtKB-KW"/>
</dbReference>
<sequence>MDLGALGVYTCLFMGLYFEVFLLISFFEKRPSKKSDAVPRRFPTVSIIVPCYNEERTIAATVQSLLALEYPKKKLDIVVVDDGSTDGTRTIAERFAKKYPQVRYFYKENGGKYTALNFGIEASHGDIVGCLDADSFVAQDALVESVKYLEQDPSIMALTPVMNVYRPRNLLEHMQAVEYIFGVFFKKMFDNLASISVLPGPFSLYRREVFRRVGIFRRAHNTEDMEIAFRMHAHGLKIANAHTAYVHTTVPKTLRTLLTQRARWSQGYLQNSMDYKYMYGNPRFGHFGTFTLPFGLAAFAAGLYIAGYVLYNVVATLWTRAFTLWATGIPLHFPSLSIEWFFINTSMMLFLTVAIFFMTMTAIILGARIAGVRLHAKSLAIYFMLFGFVAPLWLSRAVWNTARVRESVWR</sequence>
<organism evidence="6 7">
    <name type="scientific">Candidatus Adlerbacteria bacterium RIFCSPHIGHO2_02_FULL_52_17</name>
    <dbReference type="NCBI Taxonomy" id="1797240"/>
    <lineage>
        <taxon>Bacteria</taxon>
        <taxon>Candidatus Adleribacteriota</taxon>
    </lineage>
</organism>
<protein>
    <recommendedName>
        <fullName evidence="5">Glycosyltransferase 2-like domain-containing protein</fullName>
    </recommendedName>
</protein>
<feature type="transmembrane region" description="Helical" evidence="4">
    <location>
        <begin position="6"/>
        <end position="27"/>
    </location>
</feature>
<keyword evidence="4" id="KW-0812">Transmembrane</keyword>
<evidence type="ECO:0000256" key="3">
    <source>
        <dbReference type="ARBA" id="ARBA00022679"/>
    </source>
</evidence>
<feature type="domain" description="Glycosyltransferase 2-like" evidence="5">
    <location>
        <begin position="46"/>
        <end position="213"/>
    </location>
</feature>
<dbReference type="CDD" id="cd06423">
    <property type="entry name" value="CESA_like"/>
    <property type="match status" value="1"/>
</dbReference>
<dbReference type="InterPro" id="IPR001173">
    <property type="entry name" value="Glyco_trans_2-like"/>
</dbReference>
<keyword evidence="4" id="KW-1133">Transmembrane helix</keyword>
<evidence type="ECO:0000256" key="4">
    <source>
        <dbReference type="SAM" id="Phobius"/>
    </source>
</evidence>
<dbReference type="Gene3D" id="3.90.550.10">
    <property type="entry name" value="Spore Coat Polysaccharide Biosynthesis Protein SpsA, Chain A"/>
    <property type="match status" value="1"/>
</dbReference>
<dbReference type="PANTHER" id="PTHR43630:SF1">
    <property type="entry name" value="POLY-BETA-1,6-N-ACETYL-D-GLUCOSAMINE SYNTHASE"/>
    <property type="match status" value="1"/>
</dbReference>
<evidence type="ECO:0000313" key="6">
    <source>
        <dbReference type="EMBL" id="OGC83314.1"/>
    </source>
</evidence>
<keyword evidence="4" id="KW-0472">Membrane</keyword>
<proteinExistence type="inferred from homology"/>
<reference evidence="6 7" key="1">
    <citation type="journal article" date="2016" name="Nat. Commun.">
        <title>Thousands of microbial genomes shed light on interconnected biogeochemical processes in an aquifer system.</title>
        <authorList>
            <person name="Anantharaman K."/>
            <person name="Brown C.T."/>
            <person name="Hug L.A."/>
            <person name="Sharon I."/>
            <person name="Castelle C.J."/>
            <person name="Probst A.J."/>
            <person name="Thomas B.C."/>
            <person name="Singh A."/>
            <person name="Wilkins M.J."/>
            <person name="Karaoz U."/>
            <person name="Brodie E.L."/>
            <person name="Williams K.H."/>
            <person name="Hubbard S.S."/>
            <person name="Banfield J.F."/>
        </authorList>
    </citation>
    <scope>NUCLEOTIDE SEQUENCE [LARGE SCALE GENOMIC DNA]</scope>
</reference>
<feature type="transmembrane region" description="Helical" evidence="4">
    <location>
        <begin position="287"/>
        <end position="311"/>
    </location>
</feature>
<accession>A0A1F4XP02</accession>
<gene>
    <name evidence="6" type="ORF">A3D68_00390</name>
</gene>
<feature type="transmembrane region" description="Helical" evidence="4">
    <location>
        <begin position="340"/>
        <end position="367"/>
    </location>
</feature>
<dbReference type="STRING" id="1797240.A3D68_00390"/>
<comment type="caution">
    <text evidence="6">The sequence shown here is derived from an EMBL/GenBank/DDBJ whole genome shotgun (WGS) entry which is preliminary data.</text>
</comment>
<dbReference type="EMBL" id="MEWU01000023">
    <property type="protein sequence ID" value="OGC83314.1"/>
    <property type="molecule type" value="Genomic_DNA"/>
</dbReference>
<dbReference type="InterPro" id="IPR029044">
    <property type="entry name" value="Nucleotide-diphossugar_trans"/>
</dbReference>
<evidence type="ECO:0000313" key="7">
    <source>
        <dbReference type="Proteomes" id="UP000177564"/>
    </source>
</evidence>
<name>A0A1F4XP02_9BACT</name>